<evidence type="ECO:0000256" key="1">
    <source>
        <dbReference type="ARBA" id="ARBA00022801"/>
    </source>
</evidence>
<evidence type="ECO:0000313" key="4">
    <source>
        <dbReference type="Proteomes" id="UP001583193"/>
    </source>
</evidence>
<dbReference type="InterPro" id="IPR006680">
    <property type="entry name" value="Amidohydro-rel"/>
</dbReference>
<organism evidence="3 4">
    <name type="scientific">Paecilomyces lecythidis</name>
    <dbReference type="NCBI Taxonomy" id="3004212"/>
    <lineage>
        <taxon>Eukaryota</taxon>
        <taxon>Fungi</taxon>
        <taxon>Dikarya</taxon>
        <taxon>Ascomycota</taxon>
        <taxon>Pezizomycotina</taxon>
        <taxon>Eurotiomycetes</taxon>
        <taxon>Eurotiomycetidae</taxon>
        <taxon>Eurotiales</taxon>
        <taxon>Thermoascaceae</taxon>
        <taxon>Paecilomyces</taxon>
    </lineage>
</organism>
<dbReference type="SUPFAM" id="SSF51556">
    <property type="entry name" value="Metallo-dependent hydrolases"/>
    <property type="match status" value="1"/>
</dbReference>
<dbReference type="PANTHER" id="PTHR43794:SF11">
    <property type="entry name" value="AMIDOHYDROLASE-RELATED DOMAIN-CONTAINING PROTEIN"/>
    <property type="match status" value="1"/>
</dbReference>
<dbReference type="SUPFAM" id="SSF51338">
    <property type="entry name" value="Composite domain of metallo-dependent hydrolases"/>
    <property type="match status" value="1"/>
</dbReference>
<dbReference type="Gene3D" id="2.30.40.10">
    <property type="entry name" value="Urease, subunit C, domain 1"/>
    <property type="match status" value="1"/>
</dbReference>
<evidence type="ECO:0000259" key="2">
    <source>
        <dbReference type="Pfam" id="PF01979"/>
    </source>
</evidence>
<dbReference type="InterPro" id="IPR032466">
    <property type="entry name" value="Metal_Hydrolase"/>
</dbReference>
<dbReference type="InterPro" id="IPR050287">
    <property type="entry name" value="MTA/SAH_deaminase"/>
</dbReference>
<proteinExistence type="predicted"/>
<accession>A0ABR3Y1E8</accession>
<sequence length="488" mass="54181">MESSPAADKILLKSGILLAHEGANVQVLKGYDLLIEGKEIRKITRGITPPPGARVVDCTNKIVSPGFIDTHHHLWQSQLKGRHADHSFFDYMVHGNLHSYNYKPDDIYWGQLAGCLESIDGGVTTVVDHSHMTYSPDHATAAINASASSGLRTFFCYTAIARVKEWSSSRLEYDDEVFPEWWHTQLESLLRSQPFGDGRVYLGLGFDSWKLPKKEIIDLWTKCRESGIKLFTTHYVGNATGSVDVKWMSESELLKPDVILSHVTGAPDEDYKIIRENGAFVSSTPDTELQMGLGYPVAFRDDIKSNASFGIDCHSNNSADILTQLRLGMQHARAIEDDKRVRSGSYPAVNIKVQEAFNLGTIQGAKAVGMEDKIGSLAEGKLADIVIFDTRSPAMVCAVEEDPLAALVLHASVRDIDMVIVDGKIRKENKTLTPIEVREAPKFGSDKQIKWEDVVDEVLASRATIKKRSESQSADAAREELYRRFSGK</sequence>
<gene>
    <name evidence="3" type="ORF">Plec18167_003181</name>
</gene>
<dbReference type="EMBL" id="JAVDPF010000007">
    <property type="protein sequence ID" value="KAL1881584.1"/>
    <property type="molecule type" value="Genomic_DNA"/>
</dbReference>
<dbReference type="Pfam" id="PF01979">
    <property type="entry name" value="Amidohydro_1"/>
    <property type="match status" value="1"/>
</dbReference>
<dbReference type="Gene3D" id="3.20.20.140">
    <property type="entry name" value="Metal-dependent hydrolases"/>
    <property type="match status" value="1"/>
</dbReference>
<protein>
    <recommendedName>
        <fullName evidence="2">Amidohydrolase-related domain-containing protein</fullName>
    </recommendedName>
</protein>
<name>A0ABR3Y1E8_9EURO</name>
<reference evidence="3 4" key="1">
    <citation type="journal article" date="2024" name="IMA Fungus">
        <title>IMA Genome - F19 : A genome assembly and annotation guide to empower mycologists, including annotated draft genome sequences of Ceratocystis pirilliformis, Diaporthe australafricana, Fusarium ophioides, Paecilomyces lecythidis, and Sporothrix stenoceras.</title>
        <authorList>
            <person name="Aylward J."/>
            <person name="Wilson A.M."/>
            <person name="Visagie C.M."/>
            <person name="Spraker J."/>
            <person name="Barnes I."/>
            <person name="Buitendag C."/>
            <person name="Ceriani C."/>
            <person name="Del Mar Angel L."/>
            <person name="du Plessis D."/>
            <person name="Fuchs T."/>
            <person name="Gasser K."/>
            <person name="Kramer D."/>
            <person name="Li W."/>
            <person name="Munsamy K."/>
            <person name="Piso A."/>
            <person name="Price J.L."/>
            <person name="Sonnekus B."/>
            <person name="Thomas C."/>
            <person name="van der Nest A."/>
            <person name="van Dijk A."/>
            <person name="van Heerden A."/>
            <person name="van Vuuren N."/>
            <person name="Yilmaz N."/>
            <person name="Duong T.A."/>
            <person name="van der Merwe N.A."/>
            <person name="Wingfield M.J."/>
            <person name="Wingfield B.D."/>
        </authorList>
    </citation>
    <scope>NUCLEOTIDE SEQUENCE [LARGE SCALE GENOMIC DNA]</scope>
    <source>
        <strain evidence="3 4">CMW 18167</strain>
    </source>
</reference>
<dbReference type="PANTHER" id="PTHR43794">
    <property type="entry name" value="AMINOHYDROLASE SSNA-RELATED"/>
    <property type="match status" value="1"/>
</dbReference>
<dbReference type="InterPro" id="IPR011059">
    <property type="entry name" value="Metal-dep_hydrolase_composite"/>
</dbReference>
<comment type="caution">
    <text evidence="3">The sequence shown here is derived from an EMBL/GenBank/DDBJ whole genome shotgun (WGS) entry which is preliminary data.</text>
</comment>
<keyword evidence="1" id="KW-0378">Hydrolase</keyword>
<keyword evidence="4" id="KW-1185">Reference proteome</keyword>
<evidence type="ECO:0000313" key="3">
    <source>
        <dbReference type="EMBL" id="KAL1881584.1"/>
    </source>
</evidence>
<dbReference type="Proteomes" id="UP001583193">
    <property type="component" value="Unassembled WGS sequence"/>
</dbReference>
<feature type="domain" description="Amidohydrolase-related" evidence="2">
    <location>
        <begin position="62"/>
        <end position="425"/>
    </location>
</feature>